<name>A0A941EHT8_9ACTN</name>
<dbReference type="EMBL" id="JAGSOH010000169">
    <property type="protein sequence ID" value="MBR7830950.1"/>
    <property type="molecule type" value="Genomic_DNA"/>
</dbReference>
<comment type="caution">
    <text evidence="1">The sequence shown here is derived from an EMBL/GenBank/DDBJ whole genome shotgun (WGS) entry which is preliminary data.</text>
</comment>
<organism evidence="1 2">
    <name type="scientific">Actinospica acidithermotolerans</name>
    <dbReference type="NCBI Taxonomy" id="2828514"/>
    <lineage>
        <taxon>Bacteria</taxon>
        <taxon>Bacillati</taxon>
        <taxon>Actinomycetota</taxon>
        <taxon>Actinomycetes</taxon>
        <taxon>Catenulisporales</taxon>
        <taxon>Actinospicaceae</taxon>
        <taxon>Actinospica</taxon>
    </lineage>
</organism>
<protein>
    <submittedName>
        <fullName evidence="1">DUF2283 domain-containing protein</fullName>
    </submittedName>
</protein>
<dbReference type="Pfam" id="PF10049">
    <property type="entry name" value="DUF2283"/>
    <property type="match status" value="1"/>
</dbReference>
<gene>
    <name evidence="1" type="ORF">KDK95_31890</name>
</gene>
<dbReference type="InterPro" id="IPR019270">
    <property type="entry name" value="DUF2283"/>
</dbReference>
<reference evidence="1" key="1">
    <citation type="submission" date="2021-04" db="EMBL/GenBank/DDBJ databases">
        <title>Genome based classification of Actinospica acidithermotolerans sp. nov., an actinobacterium isolated from an Indonesian hot spring.</title>
        <authorList>
            <person name="Kusuma A.B."/>
            <person name="Putra K.E."/>
            <person name="Nafisah S."/>
            <person name="Loh J."/>
            <person name="Nouioui I."/>
            <person name="Goodfellow M."/>
        </authorList>
    </citation>
    <scope>NUCLEOTIDE SEQUENCE</scope>
    <source>
        <strain evidence="1">MGRD01-02</strain>
    </source>
</reference>
<accession>A0A941EHT8</accession>
<evidence type="ECO:0000313" key="2">
    <source>
        <dbReference type="Proteomes" id="UP000676325"/>
    </source>
</evidence>
<dbReference type="Proteomes" id="UP000676325">
    <property type="component" value="Unassembled WGS sequence"/>
</dbReference>
<sequence>MRVTFDAEDNVGYIHFVEEPMPDRSARRIVAEDERGSAVVLDFDGEGRLIGVELLSARRQLHPDLLGTADRVG</sequence>
<dbReference type="RefSeq" id="WP_212522067.1">
    <property type="nucleotide sequence ID" value="NZ_JAGSOH010000169.1"/>
</dbReference>
<keyword evidence="2" id="KW-1185">Reference proteome</keyword>
<evidence type="ECO:0000313" key="1">
    <source>
        <dbReference type="EMBL" id="MBR7830950.1"/>
    </source>
</evidence>
<dbReference type="AlphaFoldDB" id="A0A941EHT8"/>
<proteinExistence type="predicted"/>